<name>A0A2K9LLL7_9GAMM</name>
<dbReference type="Proteomes" id="UP000235116">
    <property type="component" value="Chromosome"/>
</dbReference>
<keyword evidence="15" id="KW-0460">Magnesium</keyword>
<organism evidence="18 19">
    <name type="scientific">Ketobacter alkanivorans</name>
    <dbReference type="NCBI Taxonomy" id="1917421"/>
    <lineage>
        <taxon>Bacteria</taxon>
        <taxon>Pseudomonadati</taxon>
        <taxon>Pseudomonadota</taxon>
        <taxon>Gammaproteobacteria</taxon>
        <taxon>Pseudomonadales</taxon>
        <taxon>Ketobacteraceae</taxon>
        <taxon>Ketobacter</taxon>
    </lineage>
</organism>
<feature type="binding site" evidence="14">
    <location>
        <begin position="19"/>
        <end position="26"/>
    </location>
    <ligand>
        <name>GTP</name>
        <dbReference type="ChEBI" id="CHEBI:37565"/>
        <label>1</label>
    </ligand>
</feature>
<feature type="domain" description="FeoB-type G" evidence="17">
    <location>
        <begin position="12"/>
        <end position="178"/>
    </location>
</feature>
<dbReference type="NCBIfam" id="NF007105">
    <property type="entry name" value="PRK09554.1"/>
    <property type="match status" value="1"/>
</dbReference>
<feature type="transmembrane region" description="Helical" evidence="16">
    <location>
        <begin position="686"/>
        <end position="706"/>
    </location>
</feature>
<comment type="function">
    <text evidence="16">Probable transporter of a GTP-driven Fe(2+) uptake system.</text>
</comment>
<dbReference type="GO" id="GO:0015093">
    <property type="term" value="F:ferrous iron transmembrane transporter activity"/>
    <property type="evidence" value="ECO:0007669"/>
    <property type="project" value="UniProtKB-UniRule"/>
</dbReference>
<feature type="binding site" evidence="14">
    <location>
        <begin position="44"/>
        <end position="48"/>
    </location>
    <ligand>
        <name>GTP</name>
        <dbReference type="ChEBI" id="CHEBI:37565"/>
        <label>1</label>
    </ligand>
</feature>
<keyword evidence="3" id="KW-1003">Cell membrane</keyword>
<dbReference type="PANTHER" id="PTHR43185">
    <property type="entry name" value="FERROUS IRON TRANSPORT PROTEIN B"/>
    <property type="match status" value="1"/>
</dbReference>
<evidence type="ECO:0000256" key="9">
    <source>
        <dbReference type="ARBA" id="ARBA00023004"/>
    </source>
</evidence>
<keyword evidence="10" id="KW-0406">Ion transport</keyword>
<keyword evidence="6 16" id="KW-0812">Transmembrane</keyword>
<keyword evidence="7 14" id="KW-0547">Nucleotide-binding</keyword>
<evidence type="ECO:0000256" key="13">
    <source>
        <dbReference type="NCBIfam" id="TIGR00437"/>
    </source>
</evidence>
<dbReference type="RefSeq" id="WP_101894625.1">
    <property type="nucleotide sequence ID" value="NZ_CP022684.1"/>
</dbReference>
<evidence type="ECO:0000313" key="19">
    <source>
        <dbReference type="Proteomes" id="UP000235116"/>
    </source>
</evidence>
<dbReference type="Pfam" id="PF17910">
    <property type="entry name" value="FeoB_Cyto"/>
    <property type="match status" value="1"/>
</dbReference>
<reference evidence="19" key="1">
    <citation type="submission" date="2017-08" db="EMBL/GenBank/DDBJ databases">
        <title>Direct submision.</title>
        <authorList>
            <person name="Kim S.-J."/>
            <person name="Rhee S.-K."/>
        </authorList>
    </citation>
    <scope>NUCLEOTIDE SEQUENCE [LARGE SCALE GENOMIC DNA]</scope>
    <source>
        <strain evidence="19">GI5</strain>
    </source>
</reference>
<dbReference type="Gene3D" id="1.10.287.1770">
    <property type="match status" value="1"/>
</dbReference>
<dbReference type="PANTHER" id="PTHR43185:SF1">
    <property type="entry name" value="FE(2+) TRANSPORTER FEOB"/>
    <property type="match status" value="1"/>
</dbReference>
<feature type="transmembrane region" description="Helical" evidence="16">
    <location>
        <begin position="361"/>
        <end position="381"/>
    </location>
</feature>
<dbReference type="InterPro" id="IPR006073">
    <property type="entry name" value="GTP-bd"/>
</dbReference>
<dbReference type="SUPFAM" id="SSF52540">
    <property type="entry name" value="P-loop containing nucleoside triphosphate hydrolases"/>
    <property type="match status" value="1"/>
</dbReference>
<evidence type="ECO:0000259" key="17">
    <source>
        <dbReference type="PROSITE" id="PS51711"/>
    </source>
</evidence>
<dbReference type="KEGG" id="kak:Kalk_12780"/>
<evidence type="ECO:0000256" key="12">
    <source>
        <dbReference type="ARBA" id="ARBA00023136"/>
    </source>
</evidence>
<feature type="transmembrane region" description="Helical" evidence="16">
    <location>
        <begin position="437"/>
        <end position="461"/>
    </location>
</feature>
<dbReference type="CDD" id="cd01879">
    <property type="entry name" value="FeoB"/>
    <property type="match status" value="1"/>
</dbReference>
<evidence type="ECO:0000256" key="7">
    <source>
        <dbReference type="ARBA" id="ARBA00022741"/>
    </source>
</evidence>
<proteinExistence type="inferred from homology"/>
<dbReference type="InterPro" id="IPR011640">
    <property type="entry name" value="Fe2_transport_prot_B_C"/>
</dbReference>
<dbReference type="InterPro" id="IPR027417">
    <property type="entry name" value="P-loop_NTPase"/>
</dbReference>
<evidence type="ECO:0000256" key="4">
    <source>
        <dbReference type="ARBA" id="ARBA00022496"/>
    </source>
</evidence>
<dbReference type="InterPro" id="IPR041069">
    <property type="entry name" value="FeoB_Cyto"/>
</dbReference>
<evidence type="ECO:0000256" key="11">
    <source>
        <dbReference type="ARBA" id="ARBA00023134"/>
    </source>
</evidence>
<dbReference type="Gene3D" id="3.40.50.300">
    <property type="entry name" value="P-loop containing nucleotide triphosphate hydrolases"/>
    <property type="match status" value="1"/>
</dbReference>
<evidence type="ECO:0000313" key="18">
    <source>
        <dbReference type="EMBL" id="AUM13246.1"/>
    </source>
</evidence>
<feature type="binding site" evidence="14">
    <location>
        <begin position="129"/>
        <end position="132"/>
    </location>
    <ligand>
        <name>GTP</name>
        <dbReference type="ChEBI" id="CHEBI:37565"/>
        <label>1</label>
    </ligand>
</feature>
<gene>
    <name evidence="18" type="ORF">Kalk_12780</name>
</gene>
<keyword evidence="5" id="KW-0997">Cell inner membrane</keyword>
<feature type="transmembrane region" description="Helical" evidence="16">
    <location>
        <begin position="407"/>
        <end position="425"/>
    </location>
</feature>
<evidence type="ECO:0000256" key="10">
    <source>
        <dbReference type="ARBA" id="ARBA00023065"/>
    </source>
</evidence>
<dbReference type="AlphaFoldDB" id="A0A2K9LLL7"/>
<keyword evidence="9 16" id="KW-0408">Iron</keyword>
<evidence type="ECO:0000256" key="6">
    <source>
        <dbReference type="ARBA" id="ARBA00022692"/>
    </source>
</evidence>
<dbReference type="Pfam" id="PF07670">
    <property type="entry name" value="Gate"/>
    <property type="match status" value="2"/>
</dbReference>
<evidence type="ECO:0000256" key="1">
    <source>
        <dbReference type="ARBA" id="ARBA00004429"/>
    </source>
</evidence>
<dbReference type="FunFam" id="3.40.50.300:FF:000426">
    <property type="entry name" value="Ferrous iron transport protein B"/>
    <property type="match status" value="1"/>
</dbReference>
<feature type="binding site" evidence="14">
    <location>
        <begin position="65"/>
        <end position="68"/>
    </location>
    <ligand>
        <name>GTP</name>
        <dbReference type="ChEBI" id="CHEBI:37565"/>
        <label>1</label>
    </ligand>
</feature>
<dbReference type="EMBL" id="CP022684">
    <property type="protein sequence ID" value="AUM13246.1"/>
    <property type="molecule type" value="Genomic_DNA"/>
</dbReference>
<dbReference type="Pfam" id="PF02421">
    <property type="entry name" value="FeoB_N"/>
    <property type="match status" value="1"/>
</dbReference>
<dbReference type="InterPro" id="IPR011642">
    <property type="entry name" value="Gate_dom"/>
</dbReference>
<feature type="binding site" evidence="15">
    <location>
        <position position="31"/>
    </location>
    <ligand>
        <name>Mg(2+)</name>
        <dbReference type="ChEBI" id="CHEBI:18420"/>
        <label>2</label>
    </ligand>
</feature>
<evidence type="ECO:0000256" key="14">
    <source>
        <dbReference type="PIRSR" id="PIRSR603373-1"/>
    </source>
</evidence>
<keyword evidence="12 16" id="KW-0472">Membrane</keyword>
<keyword evidence="4 16" id="KW-0410">Iron transport</keyword>
<keyword evidence="11 14" id="KW-0342">GTP-binding</keyword>
<feature type="binding site" evidence="15">
    <location>
        <position position="33"/>
    </location>
    <ligand>
        <name>Mg(2+)</name>
        <dbReference type="ChEBI" id="CHEBI:18420"/>
        <label>2</label>
    </ligand>
</feature>
<feature type="binding site" evidence="15">
    <location>
        <position position="30"/>
    </location>
    <ligand>
        <name>Mg(2+)</name>
        <dbReference type="ChEBI" id="CHEBI:18420"/>
        <label>2</label>
    </ligand>
</feature>
<dbReference type="GO" id="GO:0046872">
    <property type="term" value="F:metal ion binding"/>
    <property type="evidence" value="ECO:0007669"/>
    <property type="project" value="UniProtKB-KW"/>
</dbReference>
<dbReference type="NCBIfam" id="TIGR00437">
    <property type="entry name" value="feoB"/>
    <property type="match status" value="1"/>
</dbReference>
<dbReference type="InterPro" id="IPR030389">
    <property type="entry name" value="G_FEOB_dom"/>
</dbReference>
<evidence type="ECO:0000256" key="8">
    <source>
        <dbReference type="ARBA" id="ARBA00022989"/>
    </source>
</evidence>
<protein>
    <recommendedName>
        <fullName evidence="13 16">Ferrous iron transport protein B</fullName>
    </recommendedName>
</protein>
<dbReference type="OrthoDB" id="9809127at2"/>
<feature type="transmembrane region" description="Helical" evidence="16">
    <location>
        <begin position="467"/>
        <end position="487"/>
    </location>
</feature>
<accession>A0A2K9LLL7</accession>
<keyword evidence="15" id="KW-0479">Metal-binding</keyword>
<comment type="subcellular location">
    <subcellularLocation>
        <location evidence="1 16">Cell inner membrane</location>
        <topology evidence="1 16">Multi-pass membrane protein</topology>
    </subcellularLocation>
</comment>
<dbReference type="InterPro" id="IPR050860">
    <property type="entry name" value="FeoB_GTPase"/>
</dbReference>
<keyword evidence="19" id="KW-1185">Reference proteome</keyword>
<comment type="similarity">
    <text evidence="16">Belongs to the TRAFAC class TrmE-Era-EngA-EngB-Septin-like GTPase superfamily. FeoB GTPase (TC 9.A.8) family.</text>
</comment>
<evidence type="ECO:0000256" key="5">
    <source>
        <dbReference type="ARBA" id="ARBA00022519"/>
    </source>
</evidence>
<keyword evidence="8 16" id="KW-1133">Transmembrane helix</keyword>
<evidence type="ECO:0000256" key="2">
    <source>
        <dbReference type="ARBA" id="ARBA00022448"/>
    </source>
</evidence>
<evidence type="ECO:0000256" key="16">
    <source>
        <dbReference type="RuleBase" id="RU362098"/>
    </source>
</evidence>
<feature type="transmembrane region" description="Helical" evidence="16">
    <location>
        <begin position="291"/>
        <end position="313"/>
    </location>
</feature>
<feature type="transmembrane region" description="Helical" evidence="16">
    <location>
        <begin position="713"/>
        <end position="734"/>
    </location>
</feature>
<dbReference type="PRINTS" id="PR00326">
    <property type="entry name" value="GTP1OBG"/>
</dbReference>
<sequence>MSKPVSKPSAAPFSIGLVGNPNCGKTTLFNALTGSRQRVGNWPGVTVEKKTGLFRHADQHYELVDLPGTYSLHVGADDTSLDEQIAQTFIFSGQANLIVNIVDASNLERNLYLTTQLLDASLPMLVALNMTDVAHQNGVHIDPYELSRQLGCPVVPIIASKSDGLGVLLDMISNMQAKPHCPMRPFQYQAPVERAIERMAAQAARHSQHNFNHHLLAVAALEQDAGALGFFSEQERADILSAVQALEAELGEDLDQSLVNSRYHWIDAVVQDSVTHQTTQRINLSDWLDRLFLNRVLGIPLFLGVMYLMFMLSVNVGNAFVDFFDGVAGAIFVDGLRSALTSLHLPNWLITVLSDGMGGGVQLVASFIPIIAGLFFCLSFLEDSGYMARAAFIVDRVMRSVGLPGKAFVPLIVGFGCNVPSVMAARTLEHHNDRLTAIVMAPFMSCGARLTVYALFAAAFFPRNGQNVVFLLYIIGIALAILSAFIVRRTIMPGSVSPFIMELPPYHIPTLKNLSIRTWQRLKGFMLRAGKAIVAVVLILNVLNSVGTDGSFGHQNSSQSVISAIGKTITPLFEPMGLQADNWPATVGIFTGLFAKEVVVGTLDALYTDMNADSSAPPPAFHLGAALLAAWHTVPDNLSGLLDQLADPLGLSVGNIENASEAAQAQAVSLSTLGTMKLLFAGSAGAFAYLLFILLYAPCVATFGAIYKELNGFWAAFTLGWSLLIGYASAVIFFQLATLAQHPLSSLSWVAAMLLALVLGFSGLILQGRRQTRREQKQRELLIPVVNV</sequence>
<dbReference type="GO" id="GO:0005525">
    <property type="term" value="F:GTP binding"/>
    <property type="evidence" value="ECO:0007669"/>
    <property type="project" value="UniProtKB-KW"/>
</dbReference>
<feature type="transmembrane region" description="Helical" evidence="16">
    <location>
        <begin position="746"/>
        <end position="766"/>
    </location>
</feature>
<dbReference type="GO" id="GO:0005886">
    <property type="term" value="C:plasma membrane"/>
    <property type="evidence" value="ECO:0007669"/>
    <property type="project" value="UniProtKB-SubCell"/>
</dbReference>
<dbReference type="InterPro" id="IPR003373">
    <property type="entry name" value="Fe2_transport_prot-B"/>
</dbReference>
<evidence type="ECO:0000256" key="15">
    <source>
        <dbReference type="PIRSR" id="PIRSR603373-2"/>
    </source>
</evidence>
<feature type="binding site" evidence="15">
    <location>
        <position position="34"/>
    </location>
    <ligand>
        <name>Mg(2+)</name>
        <dbReference type="ChEBI" id="CHEBI:18420"/>
        <label>2</label>
    </ligand>
</feature>
<dbReference type="PROSITE" id="PS51711">
    <property type="entry name" value="G_FEOB"/>
    <property type="match status" value="1"/>
</dbReference>
<keyword evidence="2 16" id="KW-0813">Transport</keyword>
<evidence type="ECO:0000256" key="3">
    <source>
        <dbReference type="ARBA" id="ARBA00022475"/>
    </source>
</evidence>
<dbReference type="Pfam" id="PF07664">
    <property type="entry name" value="FeoB_C"/>
    <property type="match status" value="1"/>
</dbReference>